<name>K2MN25_9HYPH</name>
<dbReference type="AlphaFoldDB" id="K2MN25"/>
<keyword evidence="3" id="KW-1185">Reference proteome</keyword>
<dbReference type="SUPFAM" id="SSF53756">
    <property type="entry name" value="UDP-Glycosyltransferase/glycogen phosphorylase"/>
    <property type="match status" value="1"/>
</dbReference>
<dbReference type="eggNOG" id="COG0438">
    <property type="taxonomic scope" value="Bacteria"/>
</dbReference>
<dbReference type="EMBL" id="AMRM01000012">
    <property type="protein sequence ID" value="EKF18632.1"/>
    <property type="molecule type" value="Genomic_DNA"/>
</dbReference>
<evidence type="ECO:0000259" key="1">
    <source>
        <dbReference type="Pfam" id="PF00534"/>
    </source>
</evidence>
<evidence type="ECO:0000313" key="2">
    <source>
        <dbReference type="EMBL" id="EKF18632.1"/>
    </source>
</evidence>
<dbReference type="RefSeq" id="WP_008597189.1">
    <property type="nucleotide sequence ID" value="NZ_AMRM01000012.1"/>
</dbReference>
<gene>
    <name evidence="2" type="ORF">NA2_12069</name>
</gene>
<dbReference type="GO" id="GO:0016757">
    <property type="term" value="F:glycosyltransferase activity"/>
    <property type="evidence" value="ECO:0007669"/>
    <property type="project" value="InterPro"/>
</dbReference>
<dbReference type="STRING" id="391937.NA2_12069"/>
<protein>
    <submittedName>
        <fullName evidence="2">Group 1 glycosyl transferase</fullName>
    </submittedName>
</protein>
<dbReference type="CDD" id="cd03801">
    <property type="entry name" value="GT4_PimA-like"/>
    <property type="match status" value="1"/>
</dbReference>
<keyword evidence="2" id="KW-0808">Transferase</keyword>
<dbReference type="Pfam" id="PF00534">
    <property type="entry name" value="Glycos_transf_1"/>
    <property type="match status" value="1"/>
</dbReference>
<reference evidence="2 3" key="1">
    <citation type="journal article" date="2012" name="J. Bacteriol.">
        <title>Genome Sequence of Nitratireductor pacificus Type Strain pht-3B.</title>
        <authorList>
            <person name="Lai Q."/>
            <person name="Li G."/>
            <person name="Shao Z."/>
        </authorList>
    </citation>
    <scope>NUCLEOTIDE SEQUENCE [LARGE SCALE GENOMIC DNA]</scope>
    <source>
        <strain evidence="3">pht-3B</strain>
    </source>
</reference>
<dbReference type="Gene3D" id="3.40.50.2000">
    <property type="entry name" value="Glycogen Phosphorylase B"/>
    <property type="match status" value="1"/>
</dbReference>
<sequence length="410" mass="45360">MDGSVSRHAAGEAAQAASFRRPLRVLLCPDEPDWAFHNIARNIVRHAPDGFEVSIHFMGKPGQRDLGQLIETIILNDVDVVHMFWREDMFEILRPRMLIDIAGQLRMPVGDLIDLVGARALTTSVYDHLHASEESMHERAAAFRLIDGYTVCSGKLEAIYGAQRLFPLPDAIIPDGVDLAMFGPGGETGRAGPEKPLSIGWVGNSNWGRSQGGDPKGFHRLFQPAIDLLRNAGVPVEIHRADPQLSRIPFAEMPAFYRRIDVLACTASMEGTPNPVLEAMASGAAVVSTDVGIVPELFGPLQSRYLLRDATPEALAEALRQLAADRGRLRDLARENLETISAWSWQETVRGWWPFFTEAARRARDPRLAGRRREALLQGCHAYFNHLGRSDRGGPGACWSLRRALASLKR</sequence>
<accession>K2MN25</accession>
<dbReference type="PANTHER" id="PTHR12526">
    <property type="entry name" value="GLYCOSYLTRANSFERASE"/>
    <property type="match status" value="1"/>
</dbReference>
<organism evidence="2 3">
    <name type="scientific">Nitratireductor pacificus pht-3B</name>
    <dbReference type="NCBI Taxonomy" id="391937"/>
    <lineage>
        <taxon>Bacteria</taxon>
        <taxon>Pseudomonadati</taxon>
        <taxon>Pseudomonadota</taxon>
        <taxon>Alphaproteobacteria</taxon>
        <taxon>Hyphomicrobiales</taxon>
        <taxon>Phyllobacteriaceae</taxon>
        <taxon>Nitratireductor</taxon>
    </lineage>
</organism>
<comment type="caution">
    <text evidence="2">The sequence shown here is derived from an EMBL/GenBank/DDBJ whole genome shotgun (WGS) entry which is preliminary data.</text>
</comment>
<dbReference type="InterPro" id="IPR001296">
    <property type="entry name" value="Glyco_trans_1"/>
</dbReference>
<feature type="domain" description="Glycosyl transferase family 1" evidence="1">
    <location>
        <begin position="251"/>
        <end position="333"/>
    </location>
</feature>
<dbReference type="OrthoDB" id="9790710at2"/>
<proteinExistence type="predicted"/>
<evidence type="ECO:0000313" key="3">
    <source>
        <dbReference type="Proteomes" id="UP000006786"/>
    </source>
</evidence>
<dbReference type="PATRIC" id="fig|391937.3.peg.2480"/>
<dbReference type="Proteomes" id="UP000006786">
    <property type="component" value="Unassembled WGS sequence"/>
</dbReference>
<dbReference type="PANTHER" id="PTHR12526:SF637">
    <property type="entry name" value="GLYCOSYLTRANSFERASE EPSF-RELATED"/>
    <property type="match status" value="1"/>
</dbReference>